<dbReference type="Gene3D" id="3.40.50.150">
    <property type="entry name" value="Vaccinia Virus protein VP39"/>
    <property type="match status" value="1"/>
</dbReference>
<keyword evidence="2" id="KW-0808">Transferase</keyword>
<dbReference type="GO" id="GO:0008168">
    <property type="term" value="F:methyltransferase activity"/>
    <property type="evidence" value="ECO:0007669"/>
    <property type="project" value="UniProtKB-KW"/>
</dbReference>
<evidence type="ECO:0000313" key="2">
    <source>
        <dbReference type="EMBL" id="MDA0140496.1"/>
    </source>
</evidence>
<proteinExistence type="predicted"/>
<dbReference type="PANTHER" id="PTHR43464">
    <property type="entry name" value="METHYLTRANSFERASE"/>
    <property type="match status" value="1"/>
</dbReference>
<comment type="caution">
    <text evidence="2">The sequence shown here is derived from an EMBL/GenBank/DDBJ whole genome shotgun (WGS) entry which is preliminary data.</text>
</comment>
<dbReference type="InterPro" id="IPR029063">
    <property type="entry name" value="SAM-dependent_MTases_sf"/>
</dbReference>
<dbReference type="CDD" id="cd02440">
    <property type="entry name" value="AdoMet_MTases"/>
    <property type="match status" value="1"/>
</dbReference>
<dbReference type="InterPro" id="IPR041698">
    <property type="entry name" value="Methyltransf_25"/>
</dbReference>
<dbReference type="GO" id="GO:0032259">
    <property type="term" value="P:methylation"/>
    <property type="evidence" value="ECO:0007669"/>
    <property type="project" value="UniProtKB-KW"/>
</dbReference>
<feature type="domain" description="Methyltransferase" evidence="1">
    <location>
        <begin position="52"/>
        <end position="146"/>
    </location>
</feature>
<protein>
    <submittedName>
        <fullName evidence="2">Methyltransferase domain-containing protein</fullName>
    </submittedName>
</protein>
<dbReference type="SUPFAM" id="SSF53335">
    <property type="entry name" value="S-adenosyl-L-methionine-dependent methyltransferases"/>
    <property type="match status" value="1"/>
</dbReference>
<name>A0ABT4RQD1_9ACTN</name>
<reference evidence="2" key="1">
    <citation type="submission" date="2022-10" db="EMBL/GenBank/DDBJ databases">
        <title>The WGS of Solirubrobacter sp. CPCC 204708.</title>
        <authorList>
            <person name="Jiang Z."/>
        </authorList>
    </citation>
    <scope>NUCLEOTIDE SEQUENCE</scope>
    <source>
        <strain evidence="2">CPCC 204708</strain>
    </source>
</reference>
<dbReference type="PANTHER" id="PTHR43464:SF82">
    <property type="entry name" value="METHYLTRANSFERASE DOMAIN-CONTAINING PROTEIN"/>
    <property type="match status" value="1"/>
</dbReference>
<keyword evidence="3" id="KW-1185">Reference proteome</keyword>
<dbReference type="RefSeq" id="WP_202957523.1">
    <property type="nucleotide sequence ID" value="NZ_JAPCID010000040.1"/>
</dbReference>
<keyword evidence="2" id="KW-0489">Methyltransferase</keyword>
<organism evidence="2 3">
    <name type="scientific">Solirubrobacter deserti</name>
    <dbReference type="NCBI Taxonomy" id="2282478"/>
    <lineage>
        <taxon>Bacteria</taxon>
        <taxon>Bacillati</taxon>
        <taxon>Actinomycetota</taxon>
        <taxon>Thermoleophilia</taxon>
        <taxon>Solirubrobacterales</taxon>
        <taxon>Solirubrobacteraceae</taxon>
        <taxon>Solirubrobacter</taxon>
    </lineage>
</organism>
<evidence type="ECO:0000313" key="3">
    <source>
        <dbReference type="Proteomes" id="UP001147700"/>
    </source>
</evidence>
<gene>
    <name evidence="2" type="ORF">OJ962_23565</name>
</gene>
<evidence type="ECO:0000259" key="1">
    <source>
        <dbReference type="Pfam" id="PF13649"/>
    </source>
</evidence>
<dbReference type="Pfam" id="PF13649">
    <property type="entry name" value="Methyltransf_25"/>
    <property type="match status" value="1"/>
</dbReference>
<dbReference type="EMBL" id="JAPCID010000040">
    <property type="protein sequence ID" value="MDA0140496.1"/>
    <property type="molecule type" value="Genomic_DNA"/>
</dbReference>
<dbReference type="Proteomes" id="UP001147700">
    <property type="component" value="Unassembled WGS sequence"/>
</dbReference>
<sequence>MDPLVVNRAHWDALATVHGRDAYYDKDALVAGRDSLNEYEAAAVGDVTGLDVLHLQCHIGFDSISLARRGARVTGADFSPGSLAAAAELAARAGVEAEWVEANAMDLPAALHGRFDLVYATLGVLCWIGDLDAWMRSAASALRPGGRLVLVELHPLFLMVGSVEPLQLDFPYAFDGARTFDEPGSYADPEADVSATATVEYAHSLGEVVTAALGAGLRIEALAEHMDAARDGRGLLTPEADGRCRLRVNGEVLPLLYTLVARR</sequence>
<accession>A0ABT4RQD1</accession>